<dbReference type="InterPro" id="IPR013078">
    <property type="entry name" value="His_Pase_superF_clade-1"/>
</dbReference>
<organism evidence="1 2">
    <name type="scientific">Monosiga brevicollis</name>
    <name type="common">Choanoflagellate</name>
    <dbReference type="NCBI Taxonomy" id="81824"/>
    <lineage>
        <taxon>Eukaryota</taxon>
        <taxon>Choanoflagellata</taxon>
        <taxon>Craspedida</taxon>
        <taxon>Salpingoecidae</taxon>
        <taxon>Monosiga</taxon>
    </lineage>
</organism>
<dbReference type="eggNOG" id="KOG4754">
    <property type="taxonomic scope" value="Eukaryota"/>
</dbReference>
<evidence type="ECO:0000313" key="1">
    <source>
        <dbReference type="EMBL" id="EDQ90263.1"/>
    </source>
</evidence>
<reference evidence="1 2" key="1">
    <citation type="journal article" date="2008" name="Nature">
        <title>The genome of the choanoflagellate Monosiga brevicollis and the origin of metazoans.</title>
        <authorList>
            <consortium name="JGI Sequencing"/>
            <person name="King N."/>
            <person name="Westbrook M.J."/>
            <person name="Young S.L."/>
            <person name="Kuo A."/>
            <person name="Abedin M."/>
            <person name="Chapman J."/>
            <person name="Fairclough S."/>
            <person name="Hellsten U."/>
            <person name="Isogai Y."/>
            <person name="Letunic I."/>
            <person name="Marr M."/>
            <person name="Pincus D."/>
            <person name="Putnam N."/>
            <person name="Rokas A."/>
            <person name="Wright K.J."/>
            <person name="Zuzow R."/>
            <person name="Dirks W."/>
            <person name="Good M."/>
            <person name="Goodstein D."/>
            <person name="Lemons D."/>
            <person name="Li W."/>
            <person name="Lyons J.B."/>
            <person name="Morris A."/>
            <person name="Nichols S."/>
            <person name="Richter D.J."/>
            <person name="Salamov A."/>
            <person name="Bork P."/>
            <person name="Lim W.A."/>
            <person name="Manning G."/>
            <person name="Miller W.T."/>
            <person name="McGinnis W."/>
            <person name="Shapiro H."/>
            <person name="Tjian R."/>
            <person name="Grigoriev I.V."/>
            <person name="Rokhsar D."/>
        </authorList>
    </citation>
    <scope>NUCLEOTIDE SEQUENCE [LARGE SCALE GENOMIC DNA]</scope>
    <source>
        <strain evidence="2">MX1 / ATCC 50154</strain>
    </source>
</reference>
<dbReference type="GO" id="GO:0016791">
    <property type="term" value="F:phosphatase activity"/>
    <property type="evidence" value="ECO:0000318"/>
    <property type="project" value="GO_Central"/>
</dbReference>
<dbReference type="CDD" id="cd07067">
    <property type="entry name" value="HP_PGM_like"/>
    <property type="match status" value="1"/>
</dbReference>
<dbReference type="Pfam" id="PF00300">
    <property type="entry name" value="His_Phos_1"/>
    <property type="match status" value="1"/>
</dbReference>
<dbReference type="InterPro" id="IPR029033">
    <property type="entry name" value="His_PPase_superfam"/>
</dbReference>
<evidence type="ECO:0000313" key="2">
    <source>
        <dbReference type="Proteomes" id="UP000001357"/>
    </source>
</evidence>
<dbReference type="OMA" id="FEACREH"/>
<protein>
    <recommendedName>
        <fullName evidence="3">Phosphoglycerate mutase family protein</fullName>
    </recommendedName>
</protein>
<dbReference type="InterPro" id="IPR050275">
    <property type="entry name" value="PGM_Phosphatase"/>
</dbReference>
<dbReference type="Proteomes" id="UP000001357">
    <property type="component" value="Unassembled WGS sequence"/>
</dbReference>
<dbReference type="RefSeq" id="XP_001745030.1">
    <property type="nucleotide sequence ID" value="XM_001744978.1"/>
</dbReference>
<dbReference type="PANTHER" id="PTHR48100:SF44">
    <property type="entry name" value="PHOSPHATASE C1620.13-RELATED"/>
    <property type="match status" value="1"/>
</dbReference>
<name>A9UWR8_MONBE</name>
<dbReference type="KEGG" id="mbr:MONBRDRAFT_24542"/>
<keyword evidence="2" id="KW-1185">Reference proteome</keyword>
<dbReference type="EMBL" id="CH991548">
    <property type="protein sequence ID" value="EDQ90263.1"/>
    <property type="molecule type" value="Genomic_DNA"/>
</dbReference>
<dbReference type="GeneID" id="5890290"/>
<dbReference type="SMART" id="SM00855">
    <property type="entry name" value="PGAM"/>
    <property type="match status" value="1"/>
</dbReference>
<dbReference type="AlphaFoldDB" id="A9UWR8"/>
<dbReference type="InParanoid" id="A9UWR8"/>
<proteinExistence type="predicted"/>
<dbReference type="GO" id="GO:0005737">
    <property type="term" value="C:cytoplasm"/>
    <property type="evidence" value="ECO:0000318"/>
    <property type="project" value="GO_Central"/>
</dbReference>
<evidence type="ECO:0008006" key="3">
    <source>
        <dbReference type="Google" id="ProtNLM"/>
    </source>
</evidence>
<gene>
    <name evidence="1" type="ORF">MONBRDRAFT_24542</name>
</gene>
<dbReference type="SUPFAM" id="SSF53254">
    <property type="entry name" value="Phosphoglycerate mutase-like"/>
    <property type="match status" value="1"/>
</dbReference>
<dbReference type="Gene3D" id="3.40.50.1240">
    <property type="entry name" value="Phosphoglycerate mutase-like"/>
    <property type="match status" value="1"/>
</dbReference>
<sequence length="222" mass="24498">MGVEAEVRAHMEVSFVRHGEGYHNLAATKMGHGCTCLNDMPAPDCPYINPDIVDPALTSLGEDQARANTGTAATLGVEHVYCSTLQRAIQTALLGFEAVPNVRFMAIESAREQSGMHHCDQRRTRTAIHQQFPDLQLEPDLPEADELWKTEREPKVALAARCTATLRTLAADPSPRVALVTHSSFLLTLFQAILVLEDVPDHLRTWFSTGEVRTLCLNLTNL</sequence>
<accession>A9UWR8</accession>
<dbReference type="PANTHER" id="PTHR48100">
    <property type="entry name" value="BROAD-SPECIFICITY PHOSPHATASE YOR283W-RELATED"/>
    <property type="match status" value="1"/>
</dbReference>